<dbReference type="EMBL" id="VLPO01000044">
    <property type="protein sequence ID" value="KAB1349576.1"/>
    <property type="molecule type" value="Genomic_DNA"/>
</dbReference>
<dbReference type="AlphaFoldDB" id="A0A643LTH8"/>
<evidence type="ECO:0000313" key="3">
    <source>
        <dbReference type="EMBL" id="KAB1349576.1"/>
    </source>
</evidence>
<name>A0A643LTH8_BACTU</name>
<feature type="domain" description="Peptidase S74" evidence="2">
    <location>
        <begin position="43"/>
        <end position="151"/>
    </location>
</feature>
<protein>
    <submittedName>
        <fullName evidence="3">Tail fiber domain-containing protein</fullName>
    </submittedName>
</protein>
<proteinExistence type="predicted"/>
<keyword evidence="1" id="KW-0175">Coiled coil</keyword>
<accession>A0A643LTH8</accession>
<dbReference type="RefSeq" id="WP_151152583.1">
    <property type="nucleotide sequence ID" value="NZ_VLPN01000046.1"/>
</dbReference>
<reference evidence="3" key="1">
    <citation type="submission" date="2019-07" db="EMBL/GenBank/DDBJ databases">
        <title>Draft genome sequence of Bacillus thuringiensis strain PT02.</title>
        <authorList>
            <person name="Nguyen H."/>
            <person name="Nguyen L.N."/>
            <person name="Nguyen H.T.T."/>
            <person name="Nguyen D.V."/>
            <person name="Le H.T.T."/>
        </authorList>
    </citation>
    <scope>NUCLEOTIDE SEQUENCE</scope>
    <source>
        <strain evidence="3">PT02</strain>
    </source>
</reference>
<feature type="non-terminal residue" evidence="3">
    <location>
        <position position="1"/>
    </location>
</feature>
<gene>
    <name evidence="3" type="ORF">FPG91_23180</name>
</gene>
<evidence type="ECO:0000256" key="1">
    <source>
        <dbReference type="SAM" id="Coils"/>
    </source>
</evidence>
<feature type="coiled-coil region" evidence="1">
    <location>
        <begin position="130"/>
        <end position="178"/>
    </location>
</feature>
<dbReference type="InterPro" id="IPR030392">
    <property type="entry name" value="S74_ICA"/>
</dbReference>
<organism evidence="3">
    <name type="scientific">Bacillus thuringiensis</name>
    <dbReference type="NCBI Taxonomy" id="1428"/>
    <lineage>
        <taxon>Bacteria</taxon>
        <taxon>Bacillati</taxon>
        <taxon>Bacillota</taxon>
        <taxon>Bacilli</taxon>
        <taxon>Bacillales</taxon>
        <taxon>Bacillaceae</taxon>
        <taxon>Bacillus</taxon>
        <taxon>Bacillus cereus group</taxon>
    </lineage>
</organism>
<dbReference type="PROSITE" id="PS51688">
    <property type="entry name" value="ICA"/>
    <property type="match status" value="1"/>
</dbReference>
<sequence length="183" mass="20999">NNGLQIKDMMGKGWKDMELRTLRAQENISATGRMWAQEFIPNSSRKLKTDIEDLPFSALDKINSVNIKQYHFIRDVERFESGESITLPINYGMIAEDSDDVFTTPQKDAVTLYSSVAISIQAIQEVHFEVKNLQFDHGMLKQEVDTLKEQLEVEKLEKVSMKAEIAELKVLVQQLINEEPKQP</sequence>
<evidence type="ECO:0000259" key="2">
    <source>
        <dbReference type="PROSITE" id="PS51688"/>
    </source>
</evidence>
<dbReference type="Pfam" id="PF13884">
    <property type="entry name" value="Peptidase_S74"/>
    <property type="match status" value="1"/>
</dbReference>
<comment type="caution">
    <text evidence="3">The sequence shown here is derived from an EMBL/GenBank/DDBJ whole genome shotgun (WGS) entry which is preliminary data.</text>
</comment>